<dbReference type="Proteomes" id="UP000516361">
    <property type="component" value="Chromosome"/>
</dbReference>
<evidence type="ECO:0000313" key="2">
    <source>
        <dbReference type="Proteomes" id="UP000516361"/>
    </source>
</evidence>
<proteinExistence type="predicted"/>
<protein>
    <recommendedName>
        <fullName evidence="3">IS110 family transposase</fullName>
    </recommendedName>
</protein>
<organism evidence="1 2">
    <name type="scientific">Tepiditoga spiralis</name>
    <dbReference type="NCBI Taxonomy" id="2108365"/>
    <lineage>
        <taxon>Bacteria</taxon>
        <taxon>Thermotogati</taxon>
        <taxon>Thermotogota</taxon>
        <taxon>Thermotogae</taxon>
        <taxon>Petrotogales</taxon>
        <taxon>Petrotogaceae</taxon>
        <taxon>Tepiditoga</taxon>
    </lineage>
</organism>
<dbReference type="KEGG" id="ocy:OSSY52_03680"/>
<reference evidence="1 2" key="1">
    <citation type="submission" date="2018-06" db="EMBL/GenBank/DDBJ databases">
        <title>Genome sequencing of Oceanotoga sp. sy52.</title>
        <authorList>
            <person name="Mori K."/>
        </authorList>
    </citation>
    <scope>NUCLEOTIDE SEQUENCE [LARGE SCALE GENOMIC DNA]</scope>
    <source>
        <strain evidence="2">sy52</strain>
    </source>
</reference>
<dbReference type="AlphaFoldDB" id="A0A7G1G5Q5"/>
<gene>
    <name evidence="1" type="ORF">OSSY52_03680</name>
</gene>
<dbReference type="InParanoid" id="A0A7G1G5Q5"/>
<sequence>MRSLLFKAILPIVATNNEFKLMHNYYTTRVKNPLKKKQSLIALMGKLIKIIYTLITKK</sequence>
<evidence type="ECO:0000313" key="1">
    <source>
        <dbReference type="EMBL" id="BBE30227.1"/>
    </source>
</evidence>
<accession>A0A7G1G5Q5</accession>
<name>A0A7G1G5Q5_9BACT</name>
<keyword evidence="2" id="KW-1185">Reference proteome</keyword>
<dbReference type="EMBL" id="AP018712">
    <property type="protein sequence ID" value="BBE30227.1"/>
    <property type="molecule type" value="Genomic_DNA"/>
</dbReference>
<evidence type="ECO:0008006" key="3">
    <source>
        <dbReference type="Google" id="ProtNLM"/>
    </source>
</evidence>